<dbReference type="RefSeq" id="WP_115977714.1">
    <property type="nucleotide sequence ID" value="NZ_QOHR01000001.1"/>
</dbReference>
<dbReference type="OrthoDB" id="9810895at2"/>
<protein>
    <submittedName>
        <fullName evidence="2">Uncharacterized protein</fullName>
    </submittedName>
</protein>
<keyword evidence="3" id="KW-1185">Reference proteome</keyword>
<name>A0A3D9BZ50_9RHOB</name>
<accession>A0A3D9BZ50</accession>
<dbReference type="Proteomes" id="UP000257131">
    <property type="component" value="Unassembled WGS sequence"/>
</dbReference>
<proteinExistence type="predicted"/>
<evidence type="ECO:0000313" key="2">
    <source>
        <dbReference type="EMBL" id="REC58672.1"/>
    </source>
</evidence>
<dbReference type="AlphaFoldDB" id="A0A3D9BZ50"/>
<reference evidence="2 3" key="1">
    <citation type="journal article" date="2017" name="Int. J. Syst. Evol. Microbiol.">
        <title>Rhodosalinus sediminis gen. nov., sp. nov., isolated from marine saltern.</title>
        <authorList>
            <person name="Guo L.Y."/>
            <person name="Ling S.K."/>
            <person name="Li C.M."/>
            <person name="Chen G.J."/>
            <person name="Du Z.J."/>
        </authorList>
    </citation>
    <scope>NUCLEOTIDE SEQUENCE [LARGE SCALE GENOMIC DNA]</scope>
    <source>
        <strain evidence="2 3">WDN1C137</strain>
    </source>
</reference>
<organism evidence="2 3">
    <name type="scientific">Rhodosalinus sediminis</name>
    <dbReference type="NCBI Taxonomy" id="1940533"/>
    <lineage>
        <taxon>Bacteria</taxon>
        <taxon>Pseudomonadati</taxon>
        <taxon>Pseudomonadota</taxon>
        <taxon>Alphaproteobacteria</taxon>
        <taxon>Rhodobacterales</taxon>
        <taxon>Paracoccaceae</taxon>
        <taxon>Rhodosalinus</taxon>
    </lineage>
</organism>
<evidence type="ECO:0000313" key="3">
    <source>
        <dbReference type="Proteomes" id="UP000257131"/>
    </source>
</evidence>
<feature type="chain" id="PRO_5017649476" evidence="1">
    <location>
        <begin position="23"/>
        <end position="100"/>
    </location>
</feature>
<feature type="signal peptide" evidence="1">
    <location>
        <begin position="1"/>
        <end position="22"/>
    </location>
</feature>
<evidence type="ECO:0000256" key="1">
    <source>
        <dbReference type="SAM" id="SignalP"/>
    </source>
</evidence>
<comment type="caution">
    <text evidence="2">The sequence shown here is derived from an EMBL/GenBank/DDBJ whole genome shotgun (WGS) entry which is preliminary data.</text>
</comment>
<gene>
    <name evidence="2" type="ORF">DRV84_00075</name>
</gene>
<keyword evidence="1" id="KW-0732">Signal</keyword>
<dbReference type="EMBL" id="QOHR01000001">
    <property type="protein sequence ID" value="REC58672.1"/>
    <property type="molecule type" value="Genomic_DNA"/>
</dbReference>
<sequence length="100" mass="10682">MKLLQTALLGAAVAVAASPAPATSPIAEVICAPTERMQARLTRQFGERRTASGLRSPDEVMEVWTDAEGGWTLVMRYAHGTSCIVAMGEHWETAPQTGRG</sequence>